<dbReference type="InterPro" id="IPR005149">
    <property type="entry name" value="Tscrpt_reg_PadR_N"/>
</dbReference>
<sequence length="136" mass="15240">MTRQAIGGTVVHRYIEDRVQIIPKRKLDPLPSAAFQILLSLAADDLHGYGIMRQVAEQTGGRMRLGPGTLYSSIQTLLEEGLIEETDGPEDPSDARRRRHYRLTAGGRKLARSEADRLADLLRVARARKIFKGDYV</sequence>
<evidence type="ECO:0000313" key="2">
    <source>
        <dbReference type="EMBL" id="UWZ84735.1"/>
    </source>
</evidence>
<name>A0A9J7BQ66_9BACT</name>
<organism evidence="2 3">
    <name type="scientific">Occallatibacter riparius</name>
    <dbReference type="NCBI Taxonomy" id="1002689"/>
    <lineage>
        <taxon>Bacteria</taxon>
        <taxon>Pseudomonadati</taxon>
        <taxon>Acidobacteriota</taxon>
        <taxon>Terriglobia</taxon>
        <taxon>Terriglobales</taxon>
        <taxon>Acidobacteriaceae</taxon>
        <taxon>Occallatibacter</taxon>
    </lineage>
</organism>
<dbReference type="Proteomes" id="UP001059380">
    <property type="component" value="Chromosome"/>
</dbReference>
<dbReference type="InterPro" id="IPR036388">
    <property type="entry name" value="WH-like_DNA-bd_sf"/>
</dbReference>
<gene>
    <name evidence="2" type="ORF">MOP44_02085</name>
</gene>
<keyword evidence="3" id="KW-1185">Reference proteome</keyword>
<dbReference type="AlphaFoldDB" id="A0A9J7BQ66"/>
<dbReference type="PANTHER" id="PTHR33169:SF13">
    <property type="entry name" value="PADR-FAMILY TRANSCRIPTIONAL REGULATOR"/>
    <property type="match status" value="1"/>
</dbReference>
<accession>A0A9J7BQ66</accession>
<proteinExistence type="predicted"/>
<dbReference type="InterPro" id="IPR052509">
    <property type="entry name" value="Metal_resp_DNA-bind_regulator"/>
</dbReference>
<evidence type="ECO:0000259" key="1">
    <source>
        <dbReference type="Pfam" id="PF03551"/>
    </source>
</evidence>
<dbReference type="EMBL" id="CP093313">
    <property type="protein sequence ID" value="UWZ84735.1"/>
    <property type="molecule type" value="Genomic_DNA"/>
</dbReference>
<dbReference type="Gene3D" id="1.10.10.10">
    <property type="entry name" value="Winged helix-like DNA-binding domain superfamily/Winged helix DNA-binding domain"/>
    <property type="match status" value="1"/>
</dbReference>
<dbReference type="SUPFAM" id="SSF46785">
    <property type="entry name" value="Winged helix' DNA-binding domain"/>
    <property type="match status" value="1"/>
</dbReference>
<dbReference type="InterPro" id="IPR036390">
    <property type="entry name" value="WH_DNA-bd_sf"/>
</dbReference>
<feature type="domain" description="Transcription regulator PadR N-terminal" evidence="1">
    <location>
        <begin position="37"/>
        <end position="110"/>
    </location>
</feature>
<dbReference type="KEGG" id="orp:MOP44_02085"/>
<dbReference type="Pfam" id="PF03551">
    <property type="entry name" value="PadR"/>
    <property type="match status" value="1"/>
</dbReference>
<protein>
    <submittedName>
        <fullName evidence="2">PadR family transcriptional regulator</fullName>
    </submittedName>
</protein>
<reference evidence="2" key="1">
    <citation type="submission" date="2021-04" db="EMBL/GenBank/DDBJ databases">
        <title>Phylogenetic analysis of Acidobacteriaceae.</title>
        <authorList>
            <person name="Qiu L."/>
            <person name="Zhang Q."/>
        </authorList>
    </citation>
    <scope>NUCLEOTIDE SEQUENCE</scope>
    <source>
        <strain evidence="2">DSM 25168</strain>
    </source>
</reference>
<dbReference type="RefSeq" id="WP_260794241.1">
    <property type="nucleotide sequence ID" value="NZ_CP093313.1"/>
</dbReference>
<dbReference type="PANTHER" id="PTHR33169">
    <property type="entry name" value="PADR-FAMILY TRANSCRIPTIONAL REGULATOR"/>
    <property type="match status" value="1"/>
</dbReference>
<evidence type="ECO:0000313" key="3">
    <source>
        <dbReference type="Proteomes" id="UP001059380"/>
    </source>
</evidence>